<evidence type="ECO:0000313" key="5">
    <source>
        <dbReference type="EMBL" id="VVA98006.1"/>
    </source>
</evidence>
<proteinExistence type="inferred from homology"/>
<evidence type="ECO:0008006" key="7">
    <source>
        <dbReference type="Google" id="ProtNLM"/>
    </source>
</evidence>
<dbReference type="PANTHER" id="PTHR47447">
    <property type="entry name" value="OS03G0856100 PROTEIN"/>
    <property type="match status" value="1"/>
</dbReference>
<keyword evidence="6" id="KW-1185">Reference proteome</keyword>
<dbReference type="PANTHER" id="PTHR47447:SF26">
    <property type="entry name" value="CHLOROPLAST RNA SPLICING4"/>
    <property type="match status" value="1"/>
</dbReference>
<feature type="region of interest" description="Disordered" evidence="4">
    <location>
        <begin position="70"/>
        <end position="118"/>
    </location>
</feature>
<dbReference type="AlphaFoldDB" id="A0A565BB11"/>
<feature type="repeat" description="PPR" evidence="3">
    <location>
        <begin position="275"/>
        <end position="311"/>
    </location>
</feature>
<dbReference type="InterPro" id="IPR002885">
    <property type="entry name" value="PPR_rpt"/>
</dbReference>
<sequence>MAVSAGALAFASPLSSSPALSVRAALNSTPVTVSEIKDEQGNITSSSTQKFTYSRASPSVRWPHLNLRETYDSKSSTPSQPISSPVSPTDVADIPNSGEFVDSVGSSEQQKANEETAVASRRRRVKKLNKVALLRAKDWRERVKFLTDKILGLKPNQFVADILDGKPVQMTPTDYCFVVKSVGQVSWQRALEVFEWLNLRHWHSPNARMVAAILDVLGRWNQESLAVEIFTRAEPAVGDTVQVYNAMMGVYSRSGKFSKAQEMLDAMRQRGCVPDLISFNTLINARLKSGGLTPNLAVELLDMVRNSGLRPDAITFNTLLSACSRDSNLDGAVKVFEDMEAHRCQPDLWTYNAMISVYGRCGLAAEAERLFMELELKGYSPDAVTYNSLLYAFARERNTEKVSWQRALEVFEWLNLRHWPS</sequence>
<evidence type="ECO:0000256" key="3">
    <source>
        <dbReference type="PROSITE-ProRule" id="PRU00708"/>
    </source>
</evidence>
<dbReference type="InterPro" id="IPR011990">
    <property type="entry name" value="TPR-like_helical_dom_sf"/>
</dbReference>
<organism evidence="5 6">
    <name type="scientific">Arabis nemorensis</name>
    <dbReference type="NCBI Taxonomy" id="586526"/>
    <lineage>
        <taxon>Eukaryota</taxon>
        <taxon>Viridiplantae</taxon>
        <taxon>Streptophyta</taxon>
        <taxon>Embryophyta</taxon>
        <taxon>Tracheophyta</taxon>
        <taxon>Spermatophyta</taxon>
        <taxon>Magnoliopsida</taxon>
        <taxon>eudicotyledons</taxon>
        <taxon>Gunneridae</taxon>
        <taxon>Pentapetalae</taxon>
        <taxon>rosids</taxon>
        <taxon>malvids</taxon>
        <taxon>Brassicales</taxon>
        <taxon>Brassicaceae</taxon>
        <taxon>Arabideae</taxon>
        <taxon>Arabis</taxon>
    </lineage>
</organism>
<dbReference type="Pfam" id="PF13041">
    <property type="entry name" value="PPR_2"/>
    <property type="match status" value="1"/>
</dbReference>
<dbReference type="OrthoDB" id="185373at2759"/>
<name>A0A565BB11_9BRAS</name>
<accession>A0A565BB11</accession>
<dbReference type="PROSITE" id="PS51375">
    <property type="entry name" value="PPR"/>
    <property type="match status" value="4"/>
</dbReference>
<evidence type="ECO:0000313" key="6">
    <source>
        <dbReference type="Proteomes" id="UP000489600"/>
    </source>
</evidence>
<evidence type="ECO:0000256" key="1">
    <source>
        <dbReference type="ARBA" id="ARBA00007626"/>
    </source>
</evidence>
<reference evidence="5" key="1">
    <citation type="submission" date="2019-07" db="EMBL/GenBank/DDBJ databases">
        <authorList>
            <person name="Dittberner H."/>
        </authorList>
    </citation>
    <scope>NUCLEOTIDE SEQUENCE [LARGE SCALE GENOMIC DNA]</scope>
</reference>
<evidence type="ECO:0000256" key="4">
    <source>
        <dbReference type="SAM" id="MobiDB-lite"/>
    </source>
</evidence>
<feature type="compositionally biased region" description="Low complexity" evidence="4">
    <location>
        <begin position="73"/>
        <end position="88"/>
    </location>
</feature>
<dbReference type="EMBL" id="CABITT030000003">
    <property type="protein sequence ID" value="VVA98006.1"/>
    <property type="molecule type" value="Genomic_DNA"/>
</dbReference>
<gene>
    <name evidence="5" type="ORF">ANE_LOCUS8451</name>
</gene>
<feature type="repeat" description="PPR" evidence="3">
    <location>
        <begin position="312"/>
        <end position="346"/>
    </location>
</feature>
<comment type="caution">
    <text evidence="5">The sequence shown here is derived from an EMBL/GenBank/DDBJ whole genome shotgun (WGS) entry which is preliminary data.</text>
</comment>
<dbReference type="NCBIfam" id="TIGR00756">
    <property type="entry name" value="PPR"/>
    <property type="match status" value="3"/>
</dbReference>
<dbReference type="Gene3D" id="1.25.40.10">
    <property type="entry name" value="Tetratricopeptide repeat domain"/>
    <property type="match status" value="2"/>
</dbReference>
<dbReference type="Proteomes" id="UP000489600">
    <property type="component" value="Unassembled WGS sequence"/>
</dbReference>
<dbReference type="Pfam" id="PF13812">
    <property type="entry name" value="PPR_3"/>
    <property type="match status" value="2"/>
</dbReference>
<comment type="similarity">
    <text evidence="1">Belongs to the PPR family. P subfamily.</text>
</comment>
<feature type="repeat" description="PPR" evidence="3">
    <location>
        <begin position="240"/>
        <end position="274"/>
    </location>
</feature>
<evidence type="ECO:0000256" key="2">
    <source>
        <dbReference type="ARBA" id="ARBA00022737"/>
    </source>
</evidence>
<keyword evidence="2" id="KW-0677">Repeat</keyword>
<protein>
    <recommendedName>
        <fullName evidence="7">Pentacotripeptide-repeat region of PRORP domain-containing protein</fullName>
    </recommendedName>
</protein>
<feature type="repeat" description="PPR" evidence="3">
    <location>
        <begin position="347"/>
        <end position="381"/>
    </location>
</feature>